<dbReference type="AlphaFoldDB" id="X0SU54"/>
<gene>
    <name evidence="1" type="ORF">S01H1_14492</name>
</gene>
<organism evidence="1">
    <name type="scientific">marine sediment metagenome</name>
    <dbReference type="NCBI Taxonomy" id="412755"/>
    <lineage>
        <taxon>unclassified sequences</taxon>
        <taxon>metagenomes</taxon>
        <taxon>ecological metagenomes</taxon>
    </lineage>
</organism>
<comment type="caution">
    <text evidence="1">The sequence shown here is derived from an EMBL/GenBank/DDBJ whole genome shotgun (WGS) entry which is preliminary data.</text>
</comment>
<dbReference type="EMBL" id="BARS01007541">
    <property type="protein sequence ID" value="GAF67350.1"/>
    <property type="molecule type" value="Genomic_DNA"/>
</dbReference>
<sequence length="40" mass="4653">MTILIIMAICFLIGFYNGRASANWHYIGSEDKEPKHRGLW</sequence>
<proteinExistence type="predicted"/>
<name>X0SU54_9ZZZZ</name>
<evidence type="ECO:0000313" key="1">
    <source>
        <dbReference type="EMBL" id="GAF67350.1"/>
    </source>
</evidence>
<protein>
    <submittedName>
        <fullName evidence="1">Uncharacterized protein</fullName>
    </submittedName>
</protein>
<reference evidence="1" key="1">
    <citation type="journal article" date="2014" name="Front. Microbiol.">
        <title>High frequency of phylogenetically diverse reductive dehalogenase-homologous genes in deep subseafloor sedimentary metagenomes.</title>
        <authorList>
            <person name="Kawai M."/>
            <person name="Futagami T."/>
            <person name="Toyoda A."/>
            <person name="Takaki Y."/>
            <person name="Nishi S."/>
            <person name="Hori S."/>
            <person name="Arai W."/>
            <person name="Tsubouchi T."/>
            <person name="Morono Y."/>
            <person name="Uchiyama I."/>
            <person name="Ito T."/>
            <person name="Fujiyama A."/>
            <person name="Inagaki F."/>
            <person name="Takami H."/>
        </authorList>
    </citation>
    <scope>NUCLEOTIDE SEQUENCE</scope>
    <source>
        <strain evidence="1">Expedition CK06-06</strain>
    </source>
</reference>
<accession>X0SU54</accession>